<name>A0A2K6W8P9_ONCVO</name>
<protein>
    <submittedName>
        <fullName evidence="2">DB domain-containing protein</fullName>
    </submittedName>
</protein>
<sequence>CHASGVCGRPYCPPVPPSYGCGQYGCHRFQARGSKNVNPLLLNNDQTWSQRLQTSFDRKPHESSVLLPTNNFRQVRDNQPLIPLDEQQTLAALSPTAAELPIKGRQLQDPNEAFLGCCMDRQLPDACLKKCNFNHYNQQTVTLMYLQQDRCPINAIQEMQFCAAQGRDHRPCCMRNGITTTLAGDKCLIFCDQRPGRVTQLDITFLPCFNRFEEMKACFWHDIIRYFR</sequence>
<dbReference type="PANTHER" id="PTHR46705:SF6">
    <property type="entry name" value="DOMAIN OF UNKNOWN FUNCTION DB DOMAIN-CONTAINING PROTEIN"/>
    <property type="match status" value="1"/>
</dbReference>
<dbReference type="OMA" id="CYANGIC"/>
<evidence type="ECO:0000313" key="2">
    <source>
        <dbReference type="EnsemblMetazoa" id="OVOC5998.1"/>
    </source>
</evidence>
<dbReference type="EnsemblMetazoa" id="OVOC5998.1">
    <property type="protein sequence ID" value="OVOC5998.1"/>
    <property type="gene ID" value="WBGene00242807"/>
</dbReference>
<dbReference type="EMBL" id="CMVM020000164">
    <property type="status" value="NOT_ANNOTATED_CDS"/>
    <property type="molecule type" value="Genomic_DNA"/>
</dbReference>
<reference evidence="3" key="1">
    <citation type="submission" date="2013-10" db="EMBL/GenBank/DDBJ databases">
        <title>Genome sequencing of Onchocerca volvulus.</title>
        <authorList>
            <person name="Cotton J."/>
            <person name="Tsai J."/>
            <person name="Stanley E."/>
            <person name="Tracey A."/>
            <person name="Holroyd N."/>
            <person name="Lustigman S."/>
            <person name="Berriman M."/>
        </authorList>
    </citation>
    <scope>NUCLEOTIDE SEQUENCE</scope>
</reference>
<organism evidence="2 3">
    <name type="scientific">Onchocerca volvulus</name>
    <dbReference type="NCBI Taxonomy" id="6282"/>
    <lineage>
        <taxon>Eukaryota</taxon>
        <taxon>Metazoa</taxon>
        <taxon>Ecdysozoa</taxon>
        <taxon>Nematoda</taxon>
        <taxon>Chromadorea</taxon>
        <taxon>Rhabditida</taxon>
        <taxon>Spirurina</taxon>
        <taxon>Spiruromorpha</taxon>
        <taxon>Filarioidea</taxon>
        <taxon>Onchocercidae</taxon>
        <taxon>Onchocerca</taxon>
    </lineage>
</organism>
<evidence type="ECO:0000259" key="1">
    <source>
        <dbReference type="Pfam" id="PF01682"/>
    </source>
</evidence>
<proteinExistence type="predicted"/>
<dbReference type="Proteomes" id="UP000024404">
    <property type="component" value="Unassembled WGS sequence"/>
</dbReference>
<evidence type="ECO:0000313" key="3">
    <source>
        <dbReference type="Proteomes" id="UP000024404"/>
    </source>
</evidence>
<dbReference type="Pfam" id="PF01682">
    <property type="entry name" value="DB"/>
    <property type="match status" value="1"/>
</dbReference>
<accession>A0A2K6W8P9</accession>
<dbReference type="AlphaFoldDB" id="A0A2K6W8P9"/>
<feature type="domain" description="Domain of unknown function DB" evidence="1">
    <location>
        <begin position="117"/>
        <end position="219"/>
    </location>
</feature>
<reference evidence="2" key="2">
    <citation type="submission" date="2018-02" db="UniProtKB">
        <authorList>
            <consortium name="EnsemblMetazoa"/>
        </authorList>
    </citation>
    <scope>IDENTIFICATION</scope>
</reference>
<dbReference type="InterPro" id="IPR002602">
    <property type="entry name" value="DB"/>
</dbReference>
<dbReference type="PANTHER" id="PTHR46705">
    <property type="entry name" value="PROTEIN CBG09805"/>
    <property type="match status" value="1"/>
</dbReference>
<keyword evidence="3" id="KW-1185">Reference proteome</keyword>